<reference evidence="1 2" key="1">
    <citation type="submission" date="2018-08" db="EMBL/GenBank/DDBJ databases">
        <title>Recombination of ecologically and evolutionarily significant loci maintains genetic cohesion in the Pseudomonas syringae species complex.</title>
        <authorList>
            <person name="Dillon M."/>
            <person name="Thakur S."/>
            <person name="Almeida R.N.D."/>
            <person name="Weir B.S."/>
            <person name="Guttman D.S."/>
        </authorList>
    </citation>
    <scope>NUCLEOTIDE SEQUENCE [LARGE SCALE GENOMIC DNA]</scope>
    <source>
        <strain evidence="1 2">ICMP 9421</strain>
    </source>
</reference>
<gene>
    <name evidence="1" type="ORF">ALP59_02344</name>
</gene>
<sequence length="207" mass="22466">MYLLDSDAARKLCQYELIEELIVLLGCTIGDVAVLPQLKFQLRLANDVKALEKLGTANAVDLAKRLIASAQEVEVSATSANPLLELNRPDIDTGEATLFAALCERSDSSLVSGDKRAFIALSRVNGIPAIDGLWARMLCLEEALLWLARDGDFPTVSEKVRNRLDVDTSIGISFGLSAPAAQQTVIYALQSYIDHLTQQTSGKYGPQ</sequence>
<organism evidence="1 2">
    <name type="scientific">Pseudomonas savastanoi</name>
    <name type="common">Pseudomonas syringae pv. savastanoi</name>
    <dbReference type="NCBI Taxonomy" id="29438"/>
    <lineage>
        <taxon>Bacteria</taxon>
        <taxon>Pseudomonadati</taxon>
        <taxon>Pseudomonadota</taxon>
        <taxon>Gammaproteobacteria</taxon>
        <taxon>Pseudomonadales</taxon>
        <taxon>Pseudomonadaceae</taxon>
        <taxon>Pseudomonas</taxon>
    </lineage>
</organism>
<dbReference type="Proteomes" id="UP000270499">
    <property type="component" value="Unassembled WGS sequence"/>
</dbReference>
<evidence type="ECO:0000313" key="2">
    <source>
        <dbReference type="Proteomes" id="UP000270499"/>
    </source>
</evidence>
<comment type="caution">
    <text evidence="1">The sequence shown here is derived from an EMBL/GenBank/DDBJ whole genome shotgun (WGS) entry which is preliminary data.</text>
</comment>
<dbReference type="AlphaFoldDB" id="A0A3M5GKZ2"/>
<evidence type="ECO:0008006" key="3">
    <source>
        <dbReference type="Google" id="ProtNLM"/>
    </source>
</evidence>
<protein>
    <recommendedName>
        <fullName evidence="3">PIN domain-containing protein</fullName>
    </recommendedName>
</protein>
<evidence type="ECO:0000313" key="1">
    <source>
        <dbReference type="EMBL" id="RMS87289.1"/>
    </source>
</evidence>
<accession>A0A3M5GKZ2</accession>
<name>A0A3M5GKZ2_PSESS</name>
<dbReference type="RefSeq" id="WP_122269033.1">
    <property type="nucleotide sequence ID" value="NZ_RBSW01000008.1"/>
</dbReference>
<dbReference type="EMBL" id="RBSW01000008">
    <property type="protein sequence ID" value="RMS87289.1"/>
    <property type="molecule type" value="Genomic_DNA"/>
</dbReference>
<proteinExistence type="predicted"/>